<dbReference type="InterPro" id="IPR036735">
    <property type="entry name" value="NGN_dom_sf"/>
</dbReference>
<dbReference type="InterPro" id="IPR039385">
    <property type="entry name" value="NGN_Euk"/>
</dbReference>
<dbReference type="GO" id="GO:0006357">
    <property type="term" value="P:regulation of transcription by RNA polymerase II"/>
    <property type="evidence" value="ECO:0007669"/>
    <property type="project" value="InterPro"/>
</dbReference>
<proteinExistence type="predicted"/>
<protein>
    <recommendedName>
        <fullName evidence="1">NGN domain-containing protein</fullName>
    </recommendedName>
</protein>
<name>A0A085LIU2_9BILA</name>
<dbReference type="Pfam" id="PF03439">
    <property type="entry name" value="Spt5-NGN"/>
    <property type="match status" value="1"/>
</dbReference>
<dbReference type="CDD" id="cd06081">
    <property type="entry name" value="KOW_Spt5_1"/>
    <property type="match status" value="1"/>
</dbReference>
<dbReference type="EMBL" id="KL364219">
    <property type="protein sequence ID" value="KFD44888.1"/>
    <property type="molecule type" value="Genomic_DNA"/>
</dbReference>
<dbReference type="GO" id="GO:0032784">
    <property type="term" value="P:regulation of DNA-templated transcription elongation"/>
    <property type="evidence" value="ECO:0007669"/>
    <property type="project" value="InterPro"/>
</dbReference>
<dbReference type="AlphaFoldDB" id="A0A085LIU2"/>
<evidence type="ECO:0000313" key="2">
    <source>
        <dbReference type="EMBL" id="KFD44888.1"/>
    </source>
</evidence>
<evidence type="ECO:0000313" key="3">
    <source>
        <dbReference type="Proteomes" id="UP000030764"/>
    </source>
</evidence>
<dbReference type="InterPro" id="IPR005100">
    <property type="entry name" value="NGN-domain"/>
</dbReference>
<feature type="non-terminal residue" evidence="2">
    <location>
        <position position="145"/>
    </location>
</feature>
<evidence type="ECO:0000259" key="1">
    <source>
        <dbReference type="Pfam" id="PF03439"/>
    </source>
</evidence>
<gene>
    <name evidence="2" type="ORF">M513_14235</name>
</gene>
<organism evidence="2 3">
    <name type="scientific">Trichuris suis</name>
    <name type="common">pig whipworm</name>
    <dbReference type="NCBI Taxonomy" id="68888"/>
    <lineage>
        <taxon>Eukaryota</taxon>
        <taxon>Metazoa</taxon>
        <taxon>Ecdysozoa</taxon>
        <taxon>Nematoda</taxon>
        <taxon>Enoplea</taxon>
        <taxon>Dorylaimia</taxon>
        <taxon>Trichinellida</taxon>
        <taxon>Trichuridae</taxon>
        <taxon>Trichuris</taxon>
    </lineage>
</organism>
<reference evidence="2 3" key="1">
    <citation type="journal article" date="2014" name="Nat. Genet.">
        <title>Genome and transcriptome of the porcine whipworm Trichuris suis.</title>
        <authorList>
            <person name="Jex A.R."/>
            <person name="Nejsum P."/>
            <person name="Schwarz E.M."/>
            <person name="Hu L."/>
            <person name="Young N.D."/>
            <person name="Hall R.S."/>
            <person name="Korhonen P.K."/>
            <person name="Liao S."/>
            <person name="Thamsborg S."/>
            <person name="Xia J."/>
            <person name="Xu P."/>
            <person name="Wang S."/>
            <person name="Scheerlinck J.P."/>
            <person name="Hofmann A."/>
            <person name="Sternberg P.W."/>
            <person name="Wang J."/>
            <person name="Gasser R.B."/>
        </authorList>
    </citation>
    <scope>NUCLEOTIDE SEQUENCE [LARGE SCALE GENOMIC DNA]</scope>
    <source>
        <strain evidence="2">DCEP-RM93M</strain>
    </source>
</reference>
<dbReference type="Proteomes" id="UP000030764">
    <property type="component" value="Unassembled WGS sequence"/>
</dbReference>
<dbReference type="PANTHER" id="PTHR11125:SF7">
    <property type="entry name" value="TRANSCRIPTION ELONGATION FACTOR SPT5"/>
    <property type="match status" value="1"/>
</dbReference>
<dbReference type="GO" id="GO:0006368">
    <property type="term" value="P:transcription elongation by RNA polymerase II"/>
    <property type="evidence" value="ECO:0007669"/>
    <property type="project" value="TreeGrafter"/>
</dbReference>
<dbReference type="Gene3D" id="3.30.70.940">
    <property type="entry name" value="NusG, N-terminal domain"/>
    <property type="match status" value="1"/>
</dbReference>
<dbReference type="InterPro" id="IPR039659">
    <property type="entry name" value="SPT5"/>
</dbReference>
<sequence length="145" mass="16597">MQLMRKAIAYENHGEVRPSFHVRFVHCIFCLQPLQITSAIVKEGLKGLIYIEAFKQSHVVQAIEGISALNSSKIQMVPISEMPDVLNVVKDLQALKPGVFVRLKRTMFRDDLAQVDWVDLAQKVVHLKLIPRIDYTRMRGSRRTA</sequence>
<feature type="domain" description="NGN" evidence="1">
    <location>
        <begin position="33"/>
        <end position="86"/>
    </location>
</feature>
<keyword evidence="3" id="KW-1185">Reference proteome</keyword>
<dbReference type="CDD" id="cd09888">
    <property type="entry name" value="NGN_Euk"/>
    <property type="match status" value="1"/>
</dbReference>
<dbReference type="PANTHER" id="PTHR11125">
    <property type="entry name" value="SUPPRESSOR OF TY 5"/>
    <property type="match status" value="1"/>
</dbReference>
<dbReference type="GO" id="GO:0032044">
    <property type="term" value="C:DSIF complex"/>
    <property type="evidence" value="ECO:0007669"/>
    <property type="project" value="TreeGrafter"/>
</dbReference>
<dbReference type="GO" id="GO:0003729">
    <property type="term" value="F:mRNA binding"/>
    <property type="evidence" value="ECO:0007669"/>
    <property type="project" value="TreeGrafter"/>
</dbReference>
<accession>A0A085LIU2</accession>
<dbReference type="InterPro" id="IPR041973">
    <property type="entry name" value="KOW_Spt5_1"/>
</dbReference>